<dbReference type="Proteomes" id="UP000093100">
    <property type="component" value="Unassembled WGS sequence"/>
</dbReference>
<evidence type="ECO:0000313" key="1">
    <source>
        <dbReference type="EMBL" id="OCR90562.1"/>
    </source>
</evidence>
<dbReference type="AlphaFoldDB" id="A0AAX0HB38"/>
<proteinExistence type="predicted"/>
<gene>
    <name evidence="1" type="ORF">CFT12S02225_05870</name>
</gene>
<name>A0AAX0HB38_CAMFE</name>
<dbReference type="RefSeq" id="WP_065839990.1">
    <property type="nucleotide sequence ID" value="NZ_LFLK01000005.1"/>
</dbReference>
<dbReference type="EMBL" id="LFLK01000005">
    <property type="protein sequence ID" value="OCR90562.1"/>
    <property type="molecule type" value="Genomic_DNA"/>
</dbReference>
<organism evidence="1 2">
    <name type="scientific">Campylobacter fetus subsp. testudinum</name>
    <dbReference type="NCBI Taxonomy" id="1507806"/>
    <lineage>
        <taxon>Bacteria</taxon>
        <taxon>Pseudomonadati</taxon>
        <taxon>Campylobacterota</taxon>
        <taxon>Epsilonproteobacteria</taxon>
        <taxon>Campylobacterales</taxon>
        <taxon>Campylobacteraceae</taxon>
        <taxon>Campylobacter</taxon>
    </lineage>
</organism>
<evidence type="ECO:0000313" key="2">
    <source>
        <dbReference type="Proteomes" id="UP000093100"/>
    </source>
</evidence>
<evidence type="ECO:0008006" key="3">
    <source>
        <dbReference type="Google" id="ProtNLM"/>
    </source>
</evidence>
<sequence length="91" mass="10729">MKTKHSYNILYCMLNTGKLVTATDFKISNANQYFVILERKGLITRVKNKESNFKVAYFKDNEQRQKAERYLESFKNKADEVIRNNPKTSSK</sequence>
<reference evidence="1 2" key="1">
    <citation type="journal article" date="2016" name="Genome Biol. Evol.">
        <title>Comparative Genomics of Campylobacter fetus from Reptiles and Mammals Reveals Divergent Evolution in Host-Associated Lineages.</title>
        <authorList>
            <person name="Gilbert M.J."/>
            <person name="Miller W.G."/>
            <person name="Yee E."/>
            <person name="Zomer A.L."/>
            <person name="van der Graaf-van Bloois L."/>
            <person name="Fitzgerald C."/>
            <person name="Forbes K.J."/>
            <person name="Meric G."/>
            <person name="Sheppard S.K."/>
            <person name="Wagenaar J.A."/>
            <person name="Duim B."/>
        </authorList>
    </citation>
    <scope>NUCLEOTIDE SEQUENCE [LARGE SCALE GENOMIC DNA]</scope>
    <source>
        <strain evidence="1 2">12S02225-3</strain>
    </source>
</reference>
<comment type="caution">
    <text evidence="1">The sequence shown here is derived from an EMBL/GenBank/DDBJ whole genome shotgun (WGS) entry which is preliminary data.</text>
</comment>
<accession>A0AAX0HB38</accession>
<protein>
    <recommendedName>
        <fullName evidence="3">DUF5659 domain-containing protein</fullName>
    </recommendedName>
</protein>